<dbReference type="PIRSF" id="PIRSF001222">
    <property type="entry name" value="Urease"/>
    <property type="match status" value="1"/>
</dbReference>
<feature type="binding site" evidence="11">
    <location>
        <position position="517"/>
    </location>
    <ligand>
        <name>Ni(2+)</name>
        <dbReference type="ChEBI" id="CHEBI:49786"/>
        <label>2</label>
    </ligand>
</feature>
<dbReference type="InterPro" id="IPR008221">
    <property type="entry name" value="Urease"/>
</dbReference>
<feature type="binding site" evidence="11">
    <location>
        <position position="543"/>
    </location>
    <ligand>
        <name>Ni(2+)</name>
        <dbReference type="ChEBI" id="CHEBI:49786"/>
        <label>2</label>
    </ligand>
</feature>
<feature type="binding site" description="via carbamate group" evidence="11">
    <location>
        <position position="488"/>
    </location>
    <ligand>
        <name>Ni(2+)</name>
        <dbReference type="ChEBI" id="CHEBI:49786"/>
        <label>2</label>
    </ligand>
</feature>
<dbReference type="Gene3D" id="3.30.280.10">
    <property type="entry name" value="Urease, gamma-like subunit"/>
    <property type="match status" value="1"/>
</dbReference>
<dbReference type="HAMAP" id="MF_01953">
    <property type="entry name" value="Urease_alpha"/>
    <property type="match status" value="1"/>
</dbReference>
<dbReference type="SUPFAM" id="SSF51278">
    <property type="entry name" value="Urease, beta-subunit"/>
    <property type="match status" value="1"/>
</dbReference>
<keyword evidence="6 9" id="KW-0378">Hydrolase</keyword>
<dbReference type="InterPro" id="IPR005848">
    <property type="entry name" value="Urease_asu"/>
</dbReference>
<evidence type="ECO:0000256" key="2">
    <source>
        <dbReference type="ARBA" id="ARBA00012934"/>
    </source>
</evidence>
<dbReference type="CDD" id="cd00390">
    <property type="entry name" value="Urease_gamma"/>
    <property type="match status" value="1"/>
</dbReference>
<feature type="binding site" evidence="13">
    <location>
        <position position="490"/>
    </location>
    <ligand>
        <name>substrate</name>
    </ligand>
</feature>
<dbReference type="Pfam" id="PF00449">
    <property type="entry name" value="Urease_alpha"/>
    <property type="match status" value="1"/>
</dbReference>
<dbReference type="InterPro" id="IPR029754">
    <property type="entry name" value="Urease_Ni-bd"/>
</dbReference>
<dbReference type="AlphaFoldDB" id="A0A1V6T551"/>
<dbReference type="SUPFAM" id="SSF51556">
    <property type="entry name" value="Metallo-dependent hydrolases"/>
    <property type="match status" value="1"/>
</dbReference>
<feature type="active site" description="Proton donor" evidence="12 13">
    <location>
        <position position="591"/>
    </location>
</feature>
<dbReference type="GO" id="GO:0009039">
    <property type="term" value="F:urease activity"/>
    <property type="evidence" value="ECO:0007669"/>
    <property type="project" value="UniProtKB-EC"/>
</dbReference>
<comment type="caution">
    <text evidence="15">The sequence shown here is derived from an EMBL/GenBank/DDBJ whole genome shotgun (WGS) entry which is preliminary data.</text>
</comment>
<dbReference type="GO" id="GO:0016151">
    <property type="term" value="F:nickel cation binding"/>
    <property type="evidence" value="ECO:0007669"/>
    <property type="project" value="InterPro"/>
</dbReference>
<feature type="binding site" evidence="11">
    <location>
        <position position="405"/>
    </location>
    <ligand>
        <name>Ni(2+)</name>
        <dbReference type="ChEBI" id="CHEBI:49786"/>
        <label>1</label>
    </ligand>
</feature>
<dbReference type="PANTHER" id="PTHR43440:SF1">
    <property type="entry name" value="UREASE"/>
    <property type="match status" value="1"/>
</dbReference>
<protein>
    <recommendedName>
        <fullName evidence="3 9">Urease</fullName>
        <ecNumber evidence="2 9">3.5.1.5</ecNumber>
    </recommendedName>
    <alternativeName>
        <fullName evidence="7 9">Urea amidohydrolase</fullName>
    </alternativeName>
</protein>
<reference evidence="16" key="1">
    <citation type="journal article" date="2017" name="Nat. Microbiol.">
        <title>Global analysis of biosynthetic gene clusters reveals vast potential of secondary metabolite production in Penicillium species.</title>
        <authorList>
            <person name="Nielsen J.C."/>
            <person name="Grijseels S."/>
            <person name="Prigent S."/>
            <person name="Ji B."/>
            <person name="Dainat J."/>
            <person name="Nielsen K.F."/>
            <person name="Frisvad J.C."/>
            <person name="Workman M."/>
            <person name="Nielsen J."/>
        </authorList>
    </citation>
    <scope>NUCLEOTIDE SEQUENCE [LARGE SCALE GENOMIC DNA]</scope>
    <source>
        <strain evidence="16">IBT 24891</strain>
    </source>
</reference>
<evidence type="ECO:0000256" key="5">
    <source>
        <dbReference type="ARBA" id="ARBA00022723"/>
    </source>
</evidence>
<comment type="PTM">
    <text evidence="10">Carbamylation allows a single lysine to coordinate two nickel ions.</text>
</comment>
<evidence type="ECO:0000313" key="16">
    <source>
        <dbReference type="Proteomes" id="UP000191285"/>
    </source>
</evidence>
<dbReference type="Proteomes" id="UP000191285">
    <property type="component" value="Unassembled WGS sequence"/>
</dbReference>
<evidence type="ECO:0000256" key="3">
    <source>
        <dbReference type="ARBA" id="ARBA00013883"/>
    </source>
</evidence>
<gene>
    <name evidence="15" type="ORF">PENSTE_c012G00845</name>
</gene>
<evidence type="ECO:0000256" key="9">
    <source>
        <dbReference type="PIRNR" id="PIRNR001222"/>
    </source>
</evidence>
<dbReference type="Gene3D" id="3.20.20.140">
    <property type="entry name" value="Metal-dependent hydrolases"/>
    <property type="match status" value="1"/>
</dbReference>
<feature type="binding site" evidence="11">
    <location>
        <position position="407"/>
    </location>
    <ligand>
        <name>Ni(2+)</name>
        <dbReference type="ChEBI" id="CHEBI:49786"/>
        <label>1</label>
    </ligand>
</feature>
<feature type="binding site" evidence="11">
    <location>
        <position position="631"/>
    </location>
    <ligand>
        <name>Ni(2+)</name>
        <dbReference type="ChEBI" id="CHEBI:49786"/>
        <label>1</label>
    </ligand>
</feature>
<evidence type="ECO:0000256" key="4">
    <source>
        <dbReference type="ARBA" id="ARBA00022596"/>
    </source>
</evidence>
<accession>A0A1V6T551</accession>
<evidence type="ECO:0000256" key="11">
    <source>
        <dbReference type="PIRSR" id="PIRSR001222-51"/>
    </source>
</evidence>
<keyword evidence="16" id="KW-1185">Reference proteome</keyword>
<comment type="cofactor">
    <cofactor evidence="11">
        <name>Ni cation</name>
        <dbReference type="ChEBI" id="CHEBI:25516"/>
    </cofactor>
    <text evidence="11">Binds 2 nickel ions per subunit.</text>
</comment>
<dbReference type="EC" id="3.5.1.5" evidence="2 9"/>
<dbReference type="EMBL" id="MLKD01000012">
    <property type="protein sequence ID" value="OQE21271.1"/>
    <property type="molecule type" value="Genomic_DNA"/>
</dbReference>
<dbReference type="InterPro" id="IPR006680">
    <property type="entry name" value="Amidohydro-rel"/>
</dbReference>
<dbReference type="PROSITE" id="PS01120">
    <property type="entry name" value="UREASE_1"/>
    <property type="match status" value="1"/>
</dbReference>
<dbReference type="Gene3D" id="2.30.40.10">
    <property type="entry name" value="Urease, subunit C, domain 1"/>
    <property type="match status" value="1"/>
</dbReference>
<dbReference type="UniPathway" id="UPA00258">
    <property type="reaction ID" value="UER00370"/>
</dbReference>
<keyword evidence="4 9" id="KW-0533">Nickel</keyword>
<proteinExistence type="inferred from homology"/>
<evidence type="ECO:0000256" key="10">
    <source>
        <dbReference type="PIRSR" id="PIRSR001222-50"/>
    </source>
</evidence>
<dbReference type="CDD" id="cd00407">
    <property type="entry name" value="Urease_beta"/>
    <property type="match status" value="1"/>
</dbReference>
<dbReference type="FunFam" id="3.30.280.10:FF:000001">
    <property type="entry name" value="Urease subunit alpha"/>
    <property type="match status" value="1"/>
</dbReference>
<dbReference type="InterPro" id="IPR011059">
    <property type="entry name" value="Metal-dep_hydrolase_composite"/>
</dbReference>
<evidence type="ECO:0000313" key="15">
    <source>
        <dbReference type="EMBL" id="OQE21271.1"/>
    </source>
</evidence>
<sequence length="837" mass="90526">MHYTPREVEKLLFSQAGRLAQRRLANGKKLNHLEATALIATVLQEIIHDDSHSVSHLMDLGKRILGRRHIHPSVVGTLKQMQVEGTFETGTHLITIHHPISTDDGNLEMALYGSFLPVPSMDPFPAINEEDFHPLAMPGAICPAESGSIILNPRRPRIPITITNKGTRAVYIGSHFHFMETNPDLEFDRQKTYGYHLDIPAGEFLCFEPDKQKDVTLVQIGGSQSIQGGSGHAKGPLDPSCSAKILESLELAGYRHSSENTTERKEPEPCSIDRVKYVSLYGPTTGDLVRLGSTDLWIKIEKDYTVYGDECTVGCGKTLRDGMGTASGRADSECLDLAIINAVIIDWTGIFKADVGVKDGSIVAIGKAGNPATMDGVSDQMVVGSNTDIIDAGGKIVTAGGIDTHVHNICPQQANEAISSGITTLFGGGTGPSSSSTAVNGTASKTYIKQMMQACDQLPLNFGLVGKGSDSEKIGLQDQINAGVIALKLHEDFGCTPSTIDNCLNICEEHDIQCHIHTDGLNEAGFLEHTAAVFKDRSIHVYHVEGAGGGHAPDVIKLVEYPNVLPSSTTPTMPFTTNTIDEHVDMAANCHRLSKDHPDSVSFLKNRIREQTISAEDILHDIGAISIMSSDSQAMGRSAEVLTSTWKAAHKNKIQRGPLPEDEGTGADNFRVKRYISKYTINPALTQGISHAIGSVEAGKLADLVIWDPSEFGTKPFQVLKKGFITWAQMGDPNGAVADIEPLIGRPMYGALHPESSVMFVSQAGAAKGGDVHSYSLRKQIEVVKDCRTVTKHDLKYNDATPKIEVDLKTLIVTCDGMELKSKPASSLPLTRQSFLY</sequence>
<dbReference type="PANTHER" id="PTHR43440">
    <property type="entry name" value="UREASE"/>
    <property type="match status" value="1"/>
</dbReference>
<dbReference type="PROSITE" id="PS51368">
    <property type="entry name" value="UREASE_3"/>
    <property type="match status" value="1"/>
</dbReference>
<dbReference type="InterPro" id="IPR036463">
    <property type="entry name" value="Urease_gamma_sf"/>
</dbReference>
<comment type="catalytic activity">
    <reaction evidence="8 9">
        <text>urea + 2 H2O + H(+) = hydrogencarbonate + 2 NH4(+)</text>
        <dbReference type="Rhea" id="RHEA:20557"/>
        <dbReference type="ChEBI" id="CHEBI:15377"/>
        <dbReference type="ChEBI" id="CHEBI:15378"/>
        <dbReference type="ChEBI" id="CHEBI:16199"/>
        <dbReference type="ChEBI" id="CHEBI:17544"/>
        <dbReference type="ChEBI" id="CHEBI:28938"/>
        <dbReference type="EC" id="3.5.1.5"/>
    </reaction>
</comment>
<feature type="binding site" description="via carbamate group" evidence="11">
    <location>
        <position position="488"/>
    </location>
    <ligand>
        <name>Ni(2+)</name>
        <dbReference type="ChEBI" id="CHEBI:49786"/>
        <label>1</label>
    </ligand>
</feature>
<dbReference type="InterPro" id="IPR032466">
    <property type="entry name" value="Metal_Hydrolase"/>
</dbReference>
<feature type="modified residue" description="N6-carboxylysine" evidence="10">
    <location>
        <position position="488"/>
    </location>
</feature>
<evidence type="ECO:0000256" key="7">
    <source>
        <dbReference type="ARBA" id="ARBA00030395"/>
    </source>
</evidence>
<dbReference type="InterPro" id="IPR011612">
    <property type="entry name" value="Urease_alpha_N_dom"/>
</dbReference>
<feature type="domain" description="Urease" evidence="14">
    <location>
        <begin position="400"/>
        <end position="837"/>
    </location>
</feature>
<evidence type="ECO:0000256" key="12">
    <source>
        <dbReference type="PIRSR" id="PIRSR611612-52"/>
    </source>
</evidence>
<organism evidence="15 16">
    <name type="scientific">Penicillium steckii</name>
    <dbReference type="NCBI Taxonomy" id="303698"/>
    <lineage>
        <taxon>Eukaryota</taxon>
        <taxon>Fungi</taxon>
        <taxon>Dikarya</taxon>
        <taxon>Ascomycota</taxon>
        <taxon>Pezizomycotina</taxon>
        <taxon>Eurotiomycetes</taxon>
        <taxon>Eurotiomycetidae</taxon>
        <taxon>Eurotiales</taxon>
        <taxon>Aspergillaceae</taxon>
        <taxon>Penicillium</taxon>
    </lineage>
</organism>
<dbReference type="SUPFAM" id="SSF54111">
    <property type="entry name" value="Urease, gamma-subunit"/>
    <property type="match status" value="1"/>
</dbReference>
<dbReference type="InterPro" id="IPR002019">
    <property type="entry name" value="Urease_beta-like"/>
</dbReference>
<dbReference type="NCBIfam" id="NF009686">
    <property type="entry name" value="PRK13207.1"/>
    <property type="match status" value="1"/>
</dbReference>
<comment type="pathway">
    <text evidence="1 9">Nitrogen metabolism; urea degradation; CO(2) and NH(3) from urea (urease route): step 1/1.</text>
</comment>
<dbReference type="Pfam" id="PF00699">
    <property type="entry name" value="Urease_beta"/>
    <property type="match status" value="1"/>
</dbReference>
<evidence type="ECO:0000256" key="8">
    <source>
        <dbReference type="ARBA" id="ARBA00047778"/>
    </source>
</evidence>
<evidence type="ECO:0000256" key="1">
    <source>
        <dbReference type="ARBA" id="ARBA00004897"/>
    </source>
</evidence>
<dbReference type="SUPFAM" id="SSF51338">
    <property type="entry name" value="Composite domain of metallo-dependent hydrolases"/>
    <property type="match status" value="1"/>
</dbReference>
<dbReference type="InterPro" id="IPR002026">
    <property type="entry name" value="Urease_gamma/gamma-beta_su"/>
</dbReference>
<dbReference type="InterPro" id="IPR017951">
    <property type="entry name" value="Urease_asu_c"/>
</dbReference>
<name>A0A1V6T551_9EURO</name>
<dbReference type="InterPro" id="IPR050112">
    <property type="entry name" value="Urease_alpha_subunit"/>
</dbReference>
<dbReference type="Gene3D" id="2.10.150.10">
    <property type="entry name" value="Urease, beta subunit"/>
    <property type="match status" value="1"/>
</dbReference>
<dbReference type="GO" id="GO:0035550">
    <property type="term" value="C:urease complex"/>
    <property type="evidence" value="ECO:0007669"/>
    <property type="project" value="InterPro"/>
</dbReference>
<evidence type="ECO:0000256" key="6">
    <source>
        <dbReference type="ARBA" id="ARBA00022801"/>
    </source>
</evidence>
<dbReference type="STRING" id="303698.A0A1V6T551"/>
<evidence type="ECO:0000259" key="14">
    <source>
        <dbReference type="PROSITE" id="PS51368"/>
    </source>
</evidence>
<dbReference type="Pfam" id="PF01979">
    <property type="entry name" value="Amidohydro_1"/>
    <property type="match status" value="1"/>
</dbReference>
<evidence type="ECO:0000256" key="13">
    <source>
        <dbReference type="PROSITE-ProRule" id="PRU00700"/>
    </source>
</evidence>
<dbReference type="NCBIfam" id="TIGR01792">
    <property type="entry name" value="urease_alph"/>
    <property type="match status" value="1"/>
</dbReference>
<keyword evidence="5 9" id="KW-0479">Metal-binding</keyword>
<dbReference type="OrthoDB" id="1708534at2759"/>
<dbReference type="GO" id="GO:0043419">
    <property type="term" value="P:urea catabolic process"/>
    <property type="evidence" value="ECO:0007669"/>
    <property type="project" value="UniProtKB-UniPathway"/>
</dbReference>
<dbReference type="InterPro" id="IPR036461">
    <property type="entry name" value="Urease_betasu_sf"/>
</dbReference>
<dbReference type="PRINTS" id="PR01752">
    <property type="entry name" value="UREASE"/>
</dbReference>
<dbReference type="Pfam" id="PF00547">
    <property type="entry name" value="Urease_gamma"/>
    <property type="match status" value="1"/>
</dbReference>